<evidence type="ECO:0000313" key="2">
    <source>
        <dbReference type="Proteomes" id="UP000316727"/>
    </source>
</evidence>
<comment type="caution">
    <text evidence="1">The sequence shown here is derived from an EMBL/GenBank/DDBJ whole genome shotgun (WGS) entry which is preliminary data.</text>
</comment>
<dbReference type="PROSITE" id="PS51257">
    <property type="entry name" value="PROKAR_LIPOPROTEIN"/>
    <property type="match status" value="1"/>
</dbReference>
<protein>
    <submittedName>
        <fullName evidence="1">Uncharacterized protein</fullName>
    </submittedName>
</protein>
<organism evidence="1 2">
    <name type="scientific">Pontibacter mangrovi</name>
    <dbReference type="NCBI Taxonomy" id="2589816"/>
    <lineage>
        <taxon>Bacteria</taxon>
        <taxon>Pseudomonadati</taxon>
        <taxon>Bacteroidota</taxon>
        <taxon>Cytophagia</taxon>
        <taxon>Cytophagales</taxon>
        <taxon>Hymenobacteraceae</taxon>
        <taxon>Pontibacter</taxon>
    </lineage>
</organism>
<dbReference type="Proteomes" id="UP000316727">
    <property type="component" value="Unassembled WGS sequence"/>
</dbReference>
<evidence type="ECO:0000313" key="1">
    <source>
        <dbReference type="EMBL" id="TPE44959.1"/>
    </source>
</evidence>
<keyword evidence="2" id="KW-1185">Reference proteome</keyword>
<dbReference type="RefSeq" id="WP_140620984.1">
    <property type="nucleotide sequence ID" value="NZ_VFRQ01000003.1"/>
</dbReference>
<gene>
    <name evidence="1" type="ORF">FJM65_08055</name>
</gene>
<sequence length="139" mass="15304">MKLKIFDITNTPKAQPKGVPFLSVSAAGCFTINKVLEEQLTLKEGAAVKLAQDESRPKDWFLIVLPARKSYSSDQSTAEGFLIRRTSKHLCFNSAGIKDLLFKSVGYPGKSGRIQISREPIQHDGLTLIPLITSTSKVK</sequence>
<accession>A0A501W5T5</accession>
<proteinExistence type="predicted"/>
<name>A0A501W5T5_9BACT</name>
<dbReference type="AlphaFoldDB" id="A0A501W5T5"/>
<dbReference type="OrthoDB" id="680884at2"/>
<reference evidence="1 2" key="1">
    <citation type="submission" date="2019-06" db="EMBL/GenBank/DDBJ databases">
        <title>A novel bacterium of genus Pontibacter, isolated from marine sediment.</title>
        <authorList>
            <person name="Huang H."/>
            <person name="Mo K."/>
            <person name="Hu Y."/>
        </authorList>
    </citation>
    <scope>NUCLEOTIDE SEQUENCE [LARGE SCALE GENOMIC DNA]</scope>
    <source>
        <strain evidence="1 2">HB172049</strain>
    </source>
</reference>
<dbReference type="EMBL" id="VFRQ01000003">
    <property type="protein sequence ID" value="TPE44959.1"/>
    <property type="molecule type" value="Genomic_DNA"/>
</dbReference>